<protein>
    <submittedName>
        <fullName evidence="1">Uncharacterized protein</fullName>
    </submittedName>
</protein>
<organism evidence="1 2">
    <name type="scientific">Mycena venus</name>
    <dbReference type="NCBI Taxonomy" id="2733690"/>
    <lineage>
        <taxon>Eukaryota</taxon>
        <taxon>Fungi</taxon>
        <taxon>Dikarya</taxon>
        <taxon>Basidiomycota</taxon>
        <taxon>Agaricomycotina</taxon>
        <taxon>Agaricomycetes</taxon>
        <taxon>Agaricomycetidae</taxon>
        <taxon>Agaricales</taxon>
        <taxon>Marasmiineae</taxon>
        <taxon>Mycenaceae</taxon>
        <taxon>Mycena</taxon>
    </lineage>
</organism>
<sequence length="128" mass="13692">MNLVILDDQSSQITKTGLWTGGGTTNHYDHTASASRAAGATMTFSFTGTSVWISKAHSSLYGATPVIFSTPYQSSISFNQPLFQSPNLAQGKHSLVATSQSGTIPREVPPSNYIPSHPVTYPPYAFLP</sequence>
<gene>
    <name evidence="1" type="ORF">MVEN_02578600</name>
</gene>
<proteinExistence type="predicted"/>
<comment type="caution">
    <text evidence="1">The sequence shown here is derived from an EMBL/GenBank/DDBJ whole genome shotgun (WGS) entry which is preliminary data.</text>
</comment>
<dbReference type="AlphaFoldDB" id="A0A8H6TWS1"/>
<keyword evidence="2" id="KW-1185">Reference proteome</keyword>
<dbReference type="OrthoDB" id="3052647at2759"/>
<dbReference type="Proteomes" id="UP000620124">
    <property type="component" value="Unassembled WGS sequence"/>
</dbReference>
<name>A0A8H6TWS1_9AGAR</name>
<accession>A0A8H6TWS1</accession>
<evidence type="ECO:0000313" key="1">
    <source>
        <dbReference type="EMBL" id="KAF7326848.1"/>
    </source>
</evidence>
<evidence type="ECO:0000313" key="2">
    <source>
        <dbReference type="Proteomes" id="UP000620124"/>
    </source>
</evidence>
<dbReference type="Gene3D" id="2.60.120.260">
    <property type="entry name" value="Galactose-binding domain-like"/>
    <property type="match status" value="1"/>
</dbReference>
<reference evidence="1" key="1">
    <citation type="submission" date="2020-05" db="EMBL/GenBank/DDBJ databases">
        <title>Mycena genomes resolve the evolution of fungal bioluminescence.</title>
        <authorList>
            <person name="Tsai I.J."/>
        </authorList>
    </citation>
    <scope>NUCLEOTIDE SEQUENCE</scope>
    <source>
        <strain evidence="1">CCC161011</strain>
    </source>
</reference>
<dbReference type="EMBL" id="JACAZI010000039">
    <property type="protein sequence ID" value="KAF7326848.1"/>
    <property type="molecule type" value="Genomic_DNA"/>
</dbReference>